<dbReference type="InterPro" id="IPR002933">
    <property type="entry name" value="Peptidase_M20"/>
</dbReference>
<dbReference type="PANTHER" id="PTHR43808:SF31">
    <property type="entry name" value="N-ACETYL-L-CITRULLINE DEACETYLASE"/>
    <property type="match status" value="1"/>
</dbReference>
<dbReference type="GO" id="GO:0006526">
    <property type="term" value="P:L-arginine biosynthetic process"/>
    <property type="evidence" value="ECO:0007669"/>
    <property type="project" value="TreeGrafter"/>
</dbReference>
<protein>
    <submittedName>
        <fullName evidence="5">Succinyl-diaminopimelate desuccinylase</fullName>
        <ecNumber evidence="5">3.5.1.18</ecNumber>
    </submittedName>
</protein>
<dbReference type="Gene3D" id="3.40.630.10">
    <property type="entry name" value="Zn peptidases"/>
    <property type="match status" value="2"/>
</dbReference>
<proteinExistence type="predicted"/>
<dbReference type="InterPro" id="IPR036264">
    <property type="entry name" value="Bact_exopeptidase_dim_dom"/>
</dbReference>
<dbReference type="Proteomes" id="UP000664904">
    <property type="component" value="Chromosome"/>
</dbReference>
<gene>
    <name evidence="5" type="primary">dapE</name>
    <name evidence="5" type="ORF">J5O05_13535</name>
</gene>
<evidence type="ECO:0000259" key="4">
    <source>
        <dbReference type="Pfam" id="PF07687"/>
    </source>
</evidence>
<dbReference type="GO" id="GO:0046872">
    <property type="term" value="F:metal ion binding"/>
    <property type="evidence" value="ECO:0007669"/>
    <property type="project" value="UniProtKB-KW"/>
</dbReference>
<dbReference type="AlphaFoldDB" id="A0A975DFJ3"/>
<keyword evidence="2 5" id="KW-0378">Hydrolase</keyword>
<accession>A0A975DFJ3</accession>
<organism evidence="5 6">
    <name type="scientific">Pseudoalteromonas xiamenensis</name>
    <dbReference type="NCBI Taxonomy" id="882626"/>
    <lineage>
        <taxon>Bacteria</taxon>
        <taxon>Pseudomonadati</taxon>
        <taxon>Pseudomonadota</taxon>
        <taxon>Gammaproteobacteria</taxon>
        <taxon>Alteromonadales</taxon>
        <taxon>Pseudoalteromonadaceae</taxon>
        <taxon>Pseudoalteromonas</taxon>
    </lineage>
</organism>
<dbReference type="NCBIfam" id="NF009557">
    <property type="entry name" value="PRK13009.1"/>
    <property type="match status" value="1"/>
</dbReference>
<dbReference type="PANTHER" id="PTHR43808">
    <property type="entry name" value="ACETYLORNITHINE DEACETYLASE"/>
    <property type="match status" value="1"/>
</dbReference>
<dbReference type="Gene3D" id="3.30.70.360">
    <property type="match status" value="1"/>
</dbReference>
<dbReference type="GO" id="GO:0008777">
    <property type="term" value="F:acetylornithine deacetylase activity"/>
    <property type="evidence" value="ECO:0007669"/>
    <property type="project" value="TreeGrafter"/>
</dbReference>
<dbReference type="RefSeq" id="WP_208842514.1">
    <property type="nucleotide sequence ID" value="NZ_CP072133.1"/>
</dbReference>
<feature type="domain" description="Peptidase M20 dimerisation" evidence="4">
    <location>
        <begin position="187"/>
        <end position="287"/>
    </location>
</feature>
<evidence type="ECO:0000256" key="3">
    <source>
        <dbReference type="ARBA" id="ARBA00023285"/>
    </source>
</evidence>
<name>A0A975DFJ3_9GAMM</name>
<dbReference type="Pfam" id="PF07687">
    <property type="entry name" value="M20_dimer"/>
    <property type="match status" value="1"/>
</dbReference>
<dbReference type="InterPro" id="IPR011650">
    <property type="entry name" value="Peptidase_M20_dimer"/>
</dbReference>
<keyword evidence="6" id="KW-1185">Reference proteome</keyword>
<dbReference type="EC" id="3.5.1.18" evidence="5"/>
<evidence type="ECO:0000313" key="6">
    <source>
        <dbReference type="Proteomes" id="UP000664904"/>
    </source>
</evidence>
<dbReference type="SUPFAM" id="SSF53187">
    <property type="entry name" value="Zn-dependent exopeptidases"/>
    <property type="match status" value="1"/>
</dbReference>
<dbReference type="SUPFAM" id="SSF55031">
    <property type="entry name" value="Bacterial exopeptidase dimerisation domain"/>
    <property type="match status" value="1"/>
</dbReference>
<reference evidence="5" key="1">
    <citation type="submission" date="2021-03" db="EMBL/GenBank/DDBJ databases">
        <title>Complete Genome of Pseudoalteromonas xiamenensis STKMTI.2, a new potential marine bacterium producing anti-Vibrio compounds.</title>
        <authorList>
            <person name="Handayani D.P."/>
            <person name="Isnansetyo A."/>
            <person name="Istiqomah I."/>
            <person name="Jumina J."/>
        </authorList>
    </citation>
    <scope>NUCLEOTIDE SEQUENCE</scope>
    <source>
        <strain evidence="5">STKMTI.2</strain>
    </source>
</reference>
<dbReference type="Pfam" id="PF01546">
    <property type="entry name" value="Peptidase_M20"/>
    <property type="match status" value="1"/>
</dbReference>
<dbReference type="GO" id="GO:0009014">
    <property type="term" value="F:succinyl-diaminopimelate desuccinylase activity"/>
    <property type="evidence" value="ECO:0007669"/>
    <property type="project" value="UniProtKB-EC"/>
</dbReference>
<dbReference type="EMBL" id="CP072133">
    <property type="protein sequence ID" value="QTH70903.1"/>
    <property type="molecule type" value="Genomic_DNA"/>
</dbReference>
<keyword evidence="3" id="KW-0170">Cobalt</keyword>
<evidence type="ECO:0000256" key="2">
    <source>
        <dbReference type="ARBA" id="ARBA00022801"/>
    </source>
</evidence>
<keyword evidence="1" id="KW-0479">Metal-binding</keyword>
<dbReference type="InterPro" id="IPR050072">
    <property type="entry name" value="Peptidase_M20A"/>
</dbReference>
<evidence type="ECO:0000313" key="5">
    <source>
        <dbReference type="EMBL" id="QTH70903.1"/>
    </source>
</evidence>
<sequence length="391" mass="42356">MALQTHVLNQPSYALSALKTLIQAPSITPNDAGLLDWLSSELGLMGFEIIRLPLNGVDNLIAVRHFLPGPVFAFAGHVDVVPAAGSAWKAAPFSADIIEGAVYGRGACDMKGGIAAMLSACQKLVNLHELSPLRGSFYWLITSDEEGEAEFGSKYLAQYLAENNITLDACLVGEPTSELRVGDAIKNGRRGAISARIQVRGKAGHVAYPQNTINAAHLAGQIVNALSSLTWENDQPGSATTLQVTGINIPNVVDNLVPAKCEITFNIRYSHGYNSEEVIACIERCLSAWSHAFELAWERPCESYYTGEQGAGCFLGLIEHAIFKCTGQYPQLSTAGGTSDGRFFSNSHTQVIEVGVRNHTIHQVNEHLPLTDLDTIELIYFEIVQDYFSCS</sequence>
<dbReference type="KEGG" id="pxi:J5O05_13535"/>
<evidence type="ECO:0000256" key="1">
    <source>
        <dbReference type="ARBA" id="ARBA00022723"/>
    </source>
</evidence>